<accession>A0A0A9FA25</accession>
<reference evidence="2" key="2">
    <citation type="journal article" date="2015" name="Data Brief">
        <title>Shoot transcriptome of the giant reed, Arundo donax.</title>
        <authorList>
            <person name="Barrero R.A."/>
            <person name="Guerrero F.D."/>
            <person name="Moolhuijzen P."/>
            <person name="Goolsby J.A."/>
            <person name="Tidwell J."/>
            <person name="Bellgard S.E."/>
            <person name="Bellgard M.I."/>
        </authorList>
    </citation>
    <scope>NUCLEOTIDE SEQUENCE</scope>
    <source>
        <tissue evidence="2">Shoot tissue taken approximately 20 cm above the soil surface</tissue>
    </source>
</reference>
<evidence type="ECO:0000256" key="1">
    <source>
        <dbReference type="SAM" id="SignalP"/>
    </source>
</evidence>
<proteinExistence type="predicted"/>
<protein>
    <recommendedName>
        <fullName evidence="3">Secreted protein</fullName>
    </recommendedName>
</protein>
<sequence length="84" mass="9016">MVARSVIGCLWLFFLPAVSWGGQIFAAPVDAHRFPRRTVSPTPSASPCFGHLCSFLGCTSELVGDVGSGVVKRSTPWEVHPLAF</sequence>
<name>A0A0A9FA25_ARUDO</name>
<reference evidence="2" key="1">
    <citation type="submission" date="2014-09" db="EMBL/GenBank/DDBJ databases">
        <authorList>
            <person name="Magalhaes I.L.F."/>
            <person name="Oliveira U."/>
            <person name="Santos F.R."/>
            <person name="Vidigal T.H.D.A."/>
            <person name="Brescovit A.D."/>
            <person name="Santos A.J."/>
        </authorList>
    </citation>
    <scope>NUCLEOTIDE SEQUENCE</scope>
    <source>
        <tissue evidence="2">Shoot tissue taken approximately 20 cm above the soil surface</tissue>
    </source>
</reference>
<evidence type="ECO:0000313" key="2">
    <source>
        <dbReference type="EMBL" id="JAE09910.1"/>
    </source>
</evidence>
<feature type="signal peptide" evidence="1">
    <location>
        <begin position="1"/>
        <end position="21"/>
    </location>
</feature>
<evidence type="ECO:0008006" key="3">
    <source>
        <dbReference type="Google" id="ProtNLM"/>
    </source>
</evidence>
<organism evidence="2">
    <name type="scientific">Arundo donax</name>
    <name type="common">Giant reed</name>
    <name type="synonym">Donax arundinaceus</name>
    <dbReference type="NCBI Taxonomy" id="35708"/>
    <lineage>
        <taxon>Eukaryota</taxon>
        <taxon>Viridiplantae</taxon>
        <taxon>Streptophyta</taxon>
        <taxon>Embryophyta</taxon>
        <taxon>Tracheophyta</taxon>
        <taxon>Spermatophyta</taxon>
        <taxon>Magnoliopsida</taxon>
        <taxon>Liliopsida</taxon>
        <taxon>Poales</taxon>
        <taxon>Poaceae</taxon>
        <taxon>PACMAD clade</taxon>
        <taxon>Arundinoideae</taxon>
        <taxon>Arundineae</taxon>
        <taxon>Arundo</taxon>
    </lineage>
</organism>
<feature type="chain" id="PRO_5002045723" description="Secreted protein" evidence="1">
    <location>
        <begin position="22"/>
        <end position="84"/>
    </location>
</feature>
<dbReference type="AlphaFoldDB" id="A0A0A9FA25"/>
<keyword evidence="1" id="KW-0732">Signal</keyword>
<dbReference type="EMBL" id="GBRH01187986">
    <property type="protein sequence ID" value="JAE09910.1"/>
    <property type="molecule type" value="Transcribed_RNA"/>
</dbReference>